<dbReference type="RefSeq" id="WP_119898909.1">
    <property type="nucleotide sequence ID" value="NZ_QNRC01000017.1"/>
</dbReference>
<dbReference type="EMBL" id="QZEW01000064">
    <property type="protein sequence ID" value="RJL09747.1"/>
    <property type="molecule type" value="Genomic_DNA"/>
</dbReference>
<dbReference type="Proteomes" id="UP000283587">
    <property type="component" value="Unassembled WGS sequence"/>
</dbReference>
<dbReference type="AlphaFoldDB" id="A0A419A4V4"/>
<dbReference type="OrthoDB" id="266253at2"/>
<comment type="caution">
    <text evidence="1">The sequence shown here is derived from an EMBL/GenBank/DDBJ whole genome shotgun (WGS) entry which is preliminary data.</text>
</comment>
<evidence type="ECO:0000313" key="2">
    <source>
        <dbReference type="Proteomes" id="UP000283587"/>
    </source>
</evidence>
<dbReference type="NCBIfam" id="TIGR02243">
    <property type="entry name" value="putative baseplate assembly protein"/>
    <property type="match status" value="1"/>
</dbReference>
<sequence>MTCGTRCTCGCCEGTAARAPVLPENAPLLPEIGYRSGDWQSFRDTMLARLGSAEAGVLAGLSTRDPQDPTIALIDAWAVAGDILTFYNERLLGENLLRTAQEPDSAHQLARLIGYRPAPGVAAVADIAFTMDAAAGAPSRATLAAGLKVQSTPTQDKPAVIYETTRTIEARPAWNALRPRLDQPHLLDGTTSQLWIEGHALSALPGDAVHWRGAGGSFFGLVTQIERLAGDRLADPEARDFTRLGIRLLPAGPIHEGTMPLFMGFATPPAPAGAYLDRIMDADDFAAETMAAGHDGDQILATFASAPPPRPFVTLFRAHAPIFGHAAPPFDTLPIALTGSVPNYEVHDGVVVVNGVITGPFAGQSANWADGMLTVLDGDSNATTYLEGAQPLLAQGGHVVLRDGDNWVSGVAESVAETSISRFSVSGKATMLRLDSASGFGSLSIRGTTAYFAAETLFLARPPLELSLSGGSAAPMPLQGYAPGLQAGQRIAIGGRRLGDGQATTTLIATLDEVVHDFHLGGGTSIRFTPALPGGFDRASVRINANVAPASHGETVAEMLGGGDAAAPFLTLDLTQAPQTHVTDASASGAAPTLELRVNDILWSEVPHLLESGPKDHVYTTSIDPAGRTAIRFGDGLTGARPPSGSQNIRARFRKGLGLQGRVGAGALNILMSRPLGLSSAVNPLASSGGADPEGVEEIRGNAPLTVRTLDRAVSAIDYQDLAQGFAGIAKAEARLLADGVRQFVHLTVAGEDGEQVPPGSALHEGLAAAIAAHSDPYRRVLISSFRPAAFRLGAALKLDPAHLPEQVLAAVTARLRESFGFAARRFSQTVWMSEVVAEIHRVPGVIAVDMTRLHRSTAPDGTPLPEANLPGLHAEPMRMLGAGEAVGAELLTLHPGPLDQITVMP</sequence>
<dbReference type="InterPro" id="IPR011749">
    <property type="entry name" value="CHP02243"/>
</dbReference>
<protein>
    <submittedName>
        <fullName evidence="1">Putative baseplate assembly protein</fullName>
    </submittedName>
</protein>
<accession>A0A419A4V4</accession>
<keyword evidence="2" id="KW-1185">Reference proteome</keyword>
<gene>
    <name evidence="1" type="ORF">D3P05_14690</name>
</gene>
<organism evidence="1 2">
    <name type="scientific">Paracoccus siganidrum</name>
    <dbReference type="NCBI Taxonomy" id="1276757"/>
    <lineage>
        <taxon>Bacteria</taxon>
        <taxon>Pseudomonadati</taxon>
        <taxon>Pseudomonadota</taxon>
        <taxon>Alphaproteobacteria</taxon>
        <taxon>Rhodobacterales</taxon>
        <taxon>Paracoccaceae</taxon>
        <taxon>Paracoccus</taxon>
    </lineage>
</organism>
<name>A0A419A4V4_9RHOB</name>
<proteinExistence type="predicted"/>
<reference evidence="2" key="1">
    <citation type="submission" date="2018-09" db="EMBL/GenBank/DDBJ databases">
        <title>Paracoccus onubensis nov. sp. a moderate halophilic bacterium isolated from Gruta de las Maravillas (Aracena, Spain).</title>
        <authorList>
            <person name="Jurado V."/>
            <person name="Gutierrez-Patricio S."/>
            <person name="Gonzalez-Pimentel J.L."/>
            <person name="Miller A.Z."/>
            <person name="Laiz L."/>
            <person name="Saiz-Jimenez C."/>
        </authorList>
    </citation>
    <scope>NUCLEOTIDE SEQUENCE [LARGE SCALE GENOMIC DNA]</scope>
    <source>
        <strain evidence="2">DSM 26381</strain>
    </source>
</reference>
<evidence type="ECO:0000313" key="1">
    <source>
        <dbReference type="EMBL" id="RJL09747.1"/>
    </source>
</evidence>